<dbReference type="Proteomes" id="UP000695022">
    <property type="component" value="Unplaced"/>
</dbReference>
<keyword evidence="2" id="KW-1185">Reference proteome</keyword>
<feature type="domain" description="DUF4371" evidence="1">
    <location>
        <begin position="8"/>
        <end position="227"/>
    </location>
</feature>
<evidence type="ECO:0000313" key="2">
    <source>
        <dbReference type="Proteomes" id="UP000695022"/>
    </source>
</evidence>
<organism evidence="2 3">
    <name type="scientific">Priapulus caudatus</name>
    <name type="common">Priapulid worm</name>
    <dbReference type="NCBI Taxonomy" id="37621"/>
    <lineage>
        <taxon>Eukaryota</taxon>
        <taxon>Metazoa</taxon>
        <taxon>Ecdysozoa</taxon>
        <taxon>Scalidophora</taxon>
        <taxon>Priapulida</taxon>
        <taxon>Priapulimorpha</taxon>
        <taxon>Priapulimorphida</taxon>
        <taxon>Priapulidae</taxon>
        <taxon>Priapulus</taxon>
    </lineage>
</organism>
<dbReference type="GeneID" id="106807553"/>
<sequence>MSKNKEPAFLTSGFDNWKKATSRFESHQASESHRIAVATISSMSQLTIDVQMNTNLRQQQEVASKALLKVFQSLRYLLRQGLPFRGHAPEEGNFIQLLKLFREGDGRLDEYLKRTMSFTSPQAQEEIIQMFSQKIVRTLAKDIARNGPFGVMVDGTQYISGVEQKSICFRHVDDNLHVHEDFVGLYELPITCGKVIANLIFDVITRLSLPSDNLRAQTYDGAANMMGRSVQMVSS</sequence>
<dbReference type="PANTHER" id="PTHR45749">
    <property type="match status" value="1"/>
</dbReference>
<gene>
    <name evidence="3" type="primary">LOC106807553</name>
</gene>
<dbReference type="InterPro" id="IPR025398">
    <property type="entry name" value="DUF4371"/>
</dbReference>
<proteinExistence type="predicted"/>
<evidence type="ECO:0000313" key="3">
    <source>
        <dbReference type="RefSeq" id="XP_014665403.1"/>
    </source>
</evidence>
<reference evidence="3" key="1">
    <citation type="submission" date="2025-08" db="UniProtKB">
        <authorList>
            <consortium name="RefSeq"/>
        </authorList>
    </citation>
    <scope>IDENTIFICATION</scope>
</reference>
<dbReference type="RefSeq" id="XP_014665403.1">
    <property type="nucleotide sequence ID" value="XM_014809917.1"/>
</dbReference>
<name>A0ABM1DZN2_PRICU</name>
<protein>
    <submittedName>
        <fullName evidence="3">Zinc finger MYM-type protein 1-like</fullName>
    </submittedName>
</protein>
<dbReference type="PANTHER" id="PTHR45749:SF21">
    <property type="entry name" value="DUF4371 DOMAIN-CONTAINING PROTEIN"/>
    <property type="match status" value="1"/>
</dbReference>
<dbReference type="Pfam" id="PF14291">
    <property type="entry name" value="DUF4371"/>
    <property type="match status" value="1"/>
</dbReference>
<evidence type="ECO:0000259" key="1">
    <source>
        <dbReference type="Pfam" id="PF14291"/>
    </source>
</evidence>
<accession>A0ABM1DZN2</accession>